<dbReference type="InterPro" id="IPR001853">
    <property type="entry name" value="DSBA-like_thioredoxin_dom"/>
</dbReference>
<dbReference type="Proteomes" id="UP000199308">
    <property type="component" value="Unassembled WGS sequence"/>
</dbReference>
<protein>
    <submittedName>
        <fullName evidence="2">Predicted dithiol-disulfide isomerase, DsbA family</fullName>
    </submittedName>
</protein>
<dbReference type="CDD" id="cd03024">
    <property type="entry name" value="DsbA_FrnE"/>
    <property type="match status" value="1"/>
</dbReference>
<reference evidence="2 3" key="1">
    <citation type="submission" date="2016-10" db="EMBL/GenBank/DDBJ databases">
        <authorList>
            <person name="de Groot N.N."/>
        </authorList>
    </citation>
    <scope>NUCLEOTIDE SEQUENCE [LARGE SCALE GENOMIC DNA]</scope>
    <source>
        <strain evidence="2 3">DSM 19706</strain>
    </source>
</reference>
<evidence type="ECO:0000313" key="3">
    <source>
        <dbReference type="Proteomes" id="UP000199308"/>
    </source>
</evidence>
<dbReference type="SUPFAM" id="SSF52833">
    <property type="entry name" value="Thioredoxin-like"/>
    <property type="match status" value="1"/>
</dbReference>
<dbReference type="PANTHER" id="PTHR13887:SF41">
    <property type="entry name" value="THIOREDOXIN SUPERFAMILY PROTEIN"/>
    <property type="match status" value="1"/>
</dbReference>
<dbReference type="GO" id="GO:0016853">
    <property type="term" value="F:isomerase activity"/>
    <property type="evidence" value="ECO:0007669"/>
    <property type="project" value="UniProtKB-KW"/>
</dbReference>
<accession>A0A1I0GI44</accession>
<dbReference type="Gene3D" id="3.40.30.10">
    <property type="entry name" value="Glutaredoxin"/>
    <property type="match status" value="1"/>
</dbReference>
<name>A0A1I0GI44_THASX</name>
<dbReference type="STRING" id="349064.SAMN05660429_02443"/>
<keyword evidence="3" id="KW-1185">Reference proteome</keyword>
<gene>
    <name evidence="2" type="ORF">SAMN05660429_02443</name>
</gene>
<proteinExistence type="predicted"/>
<sequence>MAQSLKIDIVSDVVCPWCYVGYKQLETAANQLGVELDITWQPFQLNPQMPEQGQNLREHIMEKYGSTAQESADARARLQTIGEDLGITFNFADESRIYNTFACHVLLYWAEKYNKQHELKLALFEAYFSQGKNISDLAILMEILDSVGLDVAQAELALADESLQQRVQSQANTWTGHGISSVPSMIIVDKYLVAGAQGVENYVSIINQILAEQA</sequence>
<feature type="domain" description="DSBA-like thioredoxin" evidence="1">
    <location>
        <begin position="7"/>
        <end position="206"/>
    </location>
</feature>
<organism evidence="2 3">
    <name type="scientific">Thalassotalea agarivorans</name>
    <name type="common">Thalassomonas agarivorans</name>
    <dbReference type="NCBI Taxonomy" id="349064"/>
    <lineage>
        <taxon>Bacteria</taxon>
        <taxon>Pseudomonadati</taxon>
        <taxon>Pseudomonadota</taxon>
        <taxon>Gammaproteobacteria</taxon>
        <taxon>Alteromonadales</taxon>
        <taxon>Colwelliaceae</taxon>
        <taxon>Thalassotalea</taxon>
    </lineage>
</organism>
<dbReference type="OrthoDB" id="9799122at2"/>
<dbReference type="AlphaFoldDB" id="A0A1I0GI44"/>
<dbReference type="RefSeq" id="WP_093330875.1">
    <property type="nucleotide sequence ID" value="NZ_AP027363.1"/>
</dbReference>
<dbReference type="Pfam" id="PF01323">
    <property type="entry name" value="DSBA"/>
    <property type="match status" value="1"/>
</dbReference>
<dbReference type="EMBL" id="FOHK01000012">
    <property type="protein sequence ID" value="SET70575.1"/>
    <property type="molecule type" value="Genomic_DNA"/>
</dbReference>
<dbReference type="InterPro" id="IPR036249">
    <property type="entry name" value="Thioredoxin-like_sf"/>
</dbReference>
<evidence type="ECO:0000313" key="2">
    <source>
        <dbReference type="EMBL" id="SET70575.1"/>
    </source>
</evidence>
<evidence type="ECO:0000259" key="1">
    <source>
        <dbReference type="Pfam" id="PF01323"/>
    </source>
</evidence>
<dbReference type="PANTHER" id="PTHR13887">
    <property type="entry name" value="GLUTATHIONE S-TRANSFERASE KAPPA"/>
    <property type="match status" value="1"/>
</dbReference>
<dbReference type="GO" id="GO:0016491">
    <property type="term" value="F:oxidoreductase activity"/>
    <property type="evidence" value="ECO:0007669"/>
    <property type="project" value="InterPro"/>
</dbReference>
<keyword evidence="2" id="KW-0413">Isomerase</keyword>